<keyword evidence="7" id="KW-1185">Reference proteome</keyword>
<feature type="transmembrane region" description="Helical" evidence="5">
    <location>
        <begin position="69"/>
        <end position="94"/>
    </location>
</feature>
<dbReference type="Proteomes" id="UP001501326">
    <property type="component" value="Unassembled WGS sequence"/>
</dbReference>
<reference evidence="6 7" key="1">
    <citation type="journal article" date="2019" name="Int. J. Syst. Evol. Microbiol.">
        <title>The Global Catalogue of Microorganisms (GCM) 10K type strain sequencing project: providing services to taxonomists for standard genome sequencing and annotation.</title>
        <authorList>
            <consortium name="The Broad Institute Genomics Platform"/>
            <consortium name="The Broad Institute Genome Sequencing Center for Infectious Disease"/>
            <person name="Wu L."/>
            <person name="Ma J."/>
        </authorList>
    </citation>
    <scope>NUCLEOTIDE SEQUENCE [LARGE SCALE GENOMIC DNA]</scope>
    <source>
        <strain evidence="6 7">JCM 16378</strain>
    </source>
</reference>
<proteinExistence type="predicted"/>
<evidence type="ECO:0000256" key="3">
    <source>
        <dbReference type="ARBA" id="ARBA00022989"/>
    </source>
</evidence>
<evidence type="ECO:0000256" key="4">
    <source>
        <dbReference type="ARBA" id="ARBA00023136"/>
    </source>
</evidence>
<sequence length="208" mass="23157">MVGAAGARGWGIERIQVVDERLARRFRSALWTHTLRSPLVLRQLVPVVSVSAVTAVVCALLHPGSSPQLTWWLMGSLPVVALVAYVAIVLMTMWRNESWLAREVVPGRFIAVTVGQESIRVRDHDSSVEYGYSLVTGVHQYGDVVVIEHSPSFWTLPLELFEVHELSVIRARAGRTFLPTQGTSAHPLEVGPEVLLQQRSHREGRVVR</sequence>
<evidence type="ECO:0000313" key="7">
    <source>
        <dbReference type="Proteomes" id="UP001501326"/>
    </source>
</evidence>
<evidence type="ECO:0008006" key="8">
    <source>
        <dbReference type="Google" id="ProtNLM"/>
    </source>
</evidence>
<keyword evidence="3 5" id="KW-1133">Transmembrane helix</keyword>
<comment type="caution">
    <text evidence="6">The sequence shown here is derived from an EMBL/GenBank/DDBJ whole genome shotgun (WGS) entry which is preliminary data.</text>
</comment>
<protein>
    <recommendedName>
        <fullName evidence="8">DUF304 domain-containing protein</fullName>
    </recommendedName>
</protein>
<evidence type="ECO:0000256" key="5">
    <source>
        <dbReference type="SAM" id="Phobius"/>
    </source>
</evidence>
<keyword evidence="4 5" id="KW-0472">Membrane</keyword>
<gene>
    <name evidence="6" type="ORF">GCM10009867_32440</name>
</gene>
<dbReference type="SUPFAM" id="SSF90123">
    <property type="entry name" value="ABC transporter transmembrane region"/>
    <property type="match status" value="1"/>
</dbReference>
<accession>A0ABN3UUU1</accession>
<evidence type="ECO:0000256" key="1">
    <source>
        <dbReference type="ARBA" id="ARBA00004651"/>
    </source>
</evidence>
<comment type="subcellular location">
    <subcellularLocation>
        <location evidence="1">Cell membrane</location>
        <topology evidence="1">Multi-pass membrane protein</topology>
    </subcellularLocation>
</comment>
<name>A0ABN3UUU1_9MICO</name>
<evidence type="ECO:0000256" key="2">
    <source>
        <dbReference type="ARBA" id="ARBA00022692"/>
    </source>
</evidence>
<feature type="transmembrane region" description="Helical" evidence="5">
    <location>
        <begin position="44"/>
        <end position="63"/>
    </location>
</feature>
<dbReference type="EMBL" id="BAAARN010000004">
    <property type="protein sequence ID" value="GAA2738889.1"/>
    <property type="molecule type" value="Genomic_DNA"/>
</dbReference>
<keyword evidence="2 5" id="KW-0812">Transmembrane</keyword>
<organism evidence="6 7">
    <name type="scientific">Pedococcus aerophilus</name>
    <dbReference type="NCBI Taxonomy" id="436356"/>
    <lineage>
        <taxon>Bacteria</taxon>
        <taxon>Bacillati</taxon>
        <taxon>Actinomycetota</taxon>
        <taxon>Actinomycetes</taxon>
        <taxon>Micrococcales</taxon>
        <taxon>Intrasporangiaceae</taxon>
        <taxon>Pedococcus</taxon>
    </lineage>
</organism>
<dbReference type="InterPro" id="IPR036640">
    <property type="entry name" value="ABC1_TM_sf"/>
</dbReference>
<evidence type="ECO:0000313" key="6">
    <source>
        <dbReference type="EMBL" id="GAA2738889.1"/>
    </source>
</evidence>
<dbReference type="RefSeq" id="WP_344195314.1">
    <property type="nucleotide sequence ID" value="NZ_BAAARN010000004.1"/>
</dbReference>